<protein>
    <submittedName>
        <fullName evidence="11">FtsQ-type POTRA domain-containing protein</fullName>
    </submittedName>
</protein>
<feature type="compositionally biased region" description="Acidic residues" evidence="8">
    <location>
        <begin position="72"/>
        <end position="85"/>
    </location>
</feature>
<dbReference type="PROSITE" id="PS51779">
    <property type="entry name" value="POTRA"/>
    <property type="match status" value="1"/>
</dbReference>
<feature type="transmembrane region" description="Helical" evidence="9">
    <location>
        <begin position="149"/>
        <end position="167"/>
    </location>
</feature>
<name>A0ABV9QMA6_9FIRM</name>
<keyword evidence="12" id="KW-1185">Reference proteome</keyword>
<proteinExistence type="predicted"/>
<dbReference type="PANTHER" id="PTHR37820">
    <property type="entry name" value="CELL DIVISION PROTEIN DIVIB"/>
    <property type="match status" value="1"/>
</dbReference>
<dbReference type="Proteomes" id="UP001595916">
    <property type="component" value="Unassembled WGS sequence"/>
</dbReference>
<keyword evidence="5 9" id="KW-1133">Transmembrane helix</keyword>
<evidence type="ECO:0000256" key="5">
    <source>
        <dbReference type="ARBA" id="ARBA00022989"/>
    </source>
</evidence>
<evidence type="ECO:0000313" key="11">
    <source>
        <dbReference type="EMBL" id="MFC4805333.1"/>
    </source>
</evidence>
<keyword evidence="6 9" id="KW-0472">Membrane</keyword>
<evidence type="ECO:0000256" key="8">
    <source>
        <dbReference type="SAM" id="MobiDB-lite"/>
    </source>
</evidence>
<evidence type="ECO:0000256" key="6">
    <source>
        <dbReference type="ARBA" id="ARBA00023136"/>
    </source>
</evidence>
<dbReference type="Gene3D" id="3.10.20.310">
    <property type="entry name" value="membrane protein fhac"/>
    <property type="match status" value="1"/>
</dbReference>
<evidence type="ECO:0000256" key="9">
    <source>
        <dbReference type="SAM" id="Phobius"/>
    </source>
</evidence>
<reference evidence="12" key="1">
    <citation type="journal article" date="2019" name="Int. J. Syst. Evol. Microbiol.">
        <title>The Global Catalogue of Microorganisms (GCM) 10K type strain sequencing project: providing services to taxonomists for standard genome sequencing and annotation.</title>
        <authorList>
            <consortium name="The Broad Institute Genomics Platform"/>
            <consortium name="The Broad Institute Genome Sequencing Center for Infectious Disease"/>
            <person name="Wu L."/>
            <person name="Ma J."/>
        </authorList>
    </citation>
    <scope>NUCLEOTIDE SEQUENCE [LARGE SCALE GENOMIC DNA]</scope>
    <source>
        <strain evidence="12">CCUG 46385</strain>
    </source>
</reference>
<evidence type="ECO:0000256" key="3">
    <source>
        <dbReference type="ARBA" id="ARBA00022618"/>
    </source>
</evidence>
<keyword evidence="7" id="KW-0131">Cell cycle</keyword>
<evidence type="ECO:0000259" key="10">
    <source>
        <dbReference type="PROSITE" id="PS51779"/>
    </source>
</evidence>
<dbReference type="EMBL" id="JBHSHL010000045">
    <property type="protein sequence ID" value="MFC4805333.1"/>
    <property type="molecule type" value="Genomic_DNA"/>
</dbReference>
<gene>
    <name evidence="11" type="ORF">ACFO4R_09590</name>
</gene>
<dbReference type="InterPro" id="IPR034746">
    <property type="entry name" value="POTRA"/>
</dbReference>
<dbReference type="Pfam" id="PF03799">
    <property type="entry name" value="FtsQ_DivIB_C"/>
    <property type="match status" value="1"/>
</dbReference>
<keyword evidence="3" id="KW-0132">Cell division</keyword>
<comment type="caution">
    <text evidence="11">The sequence shown here is derived from an EMBL/GenBank/DDBJ whole genome shotgun (WGS) entry which is preliminary data.</text>
</comment>
<dbReference type="RefSeq" id="WP_379788885.1">
    <property type="nucleotide sequence ID" value="NZ_JBHSHL010000045.1"/>
</dbReference>
<keyword evidence="2" id="KW-1003">Cell membrane</keyword>
<feature type="compositionally biased region" description="Basic and acidic residues" evidence="8">
    <location>
        <begin position="1"/>
        <end position="11"/>
    </location>
</feature>
<feature type="region of interest" description="Disordered" evidence="8">
    <location>
        <begin position="1"/>
        <end position="123"/>
    </location>
</feature>
<evidence type="ECO:0000313" key="12">
    <source>
        <dbReference type="Proteomes" id="UP001595916"/>
    </source>
</evidence>
<accession>A0ABV9QMA6</accession>
<organism evidence="11 12">
    <name type="scientific">Filifactor villosus</name>
    <dbReference type="NCBI Taxonomy" id="29374"/>
    <lineage>
        <taxon>Bacteria</taxon>
        <taxon>Bacillati</taxon>
        <taxon>Bacillota</taxon>
        <taxon>Clostridia</taxon>
        <taxon>Peptostreptococcales</taxon>
        <taxon>Filifactoraceae</taxon>
        <taxon>Filifactor</taxon>
    </lineage>
</organism>
<sequence length="379" mass="43197">MKSNDEEKKMQEQIQAADPKKEASSRVTKEEECGQEADKEVSSAGEEVQKDETGGREKVNEADEEELKAQEEVLETDREEEEPSDADLKEEKHEGDGSEPQRREKKSTEDTKPRERSAKKGAKAVAAAKKRGKFRAFKLKRTVIRRLKLILPICILLLLATLFTPLYKPKGIVILGNNDLKEEDIIKMGKIPMDKSIYLLRSKQIEQNLSEDPYVKSAGVSKRFPNILIVDMNIREEVATVNFQEGFVIIDYTGHILRIEQDVKNIVKPLITGLKEADMLKVGDKLEQAENSNFQMILDLISNVQNAGLIHNISEMNLQDEENIFLITTQGLRVLLGRGDDLTYKLNQLSHILVDLHTKKINYGIIDMRYDSYPVYREN</sequence>
<feature type="domain" description="POTRA" evidence="10">
    <location>
        <begin position="167"/>
        <end position="237"/>
    </location>
</feature>
<comment type="subcellular location">
    <subcellularLocation>
        <location evidence="1">Membrane</location>
    </subcellularLocation>
</comment>
<dbReference type="InterPro" id="IPR013685">
    <property type="entry name" value="POTRA_FtsQ_type"/>
</dbReference>
<dbReference type="PANTHER" id="PTHR37820:SF1">
    <property type="entry name" value="CELL DIVISION PROTEIN FTSQ"/>
    <property type="match status" value="1"/>
</dbReference>
<dbReference type="Pfam" id="PF08478">
    <property type="entry name" value="POTRA_1"/>
    <property type="match status" value="1"/>
</dbReference>
<dbReference type="InterPro" id="IPR005548">
    <property type="entry name" value="Cell_div_FtsQ/DivIB_C"/>
</dbReference>
<evidence type="ECO:0000256" key="4">
    <source>
        <dbReference type="ARBA" id="ARBA00022692"/>
    </source>
</evidence>
<evidence type="ECO:0000256" key="1">
    <source>
        <dbReference type="ARBA" id="ARBA00004370"/>
    </source>
</evidence>
<keyword evidence="4 9" id="KW-0812">Transmembrane</keyword>
<feature type="compositionally biased region" description="Basic and acidic residues" evidence="8">
    <location>
        <begin position="18"/>
        <end position="71"/>
    </location>
</feature>
<evidence type="ECO:0000256" key="7">
    <source>
        <dbReference type="ARBA" id="ARBA00023306"/>
    </source>
</evidence>
<evidence type="ECO:0000256" key="2">
    <source>
        <dbReference type="ARBA" id="ARBA00022475"/>
    </source>
</evidence>
<dbReference type="InterPro" id="IPR050487">
    <property type="entry name" value="FtsQ_DivIB"/>
</dbReference>
<feature type="compositionally biased region" description="Basic and acidic residues" evidence="8">
    <location>
        <begin position="86"/>
        <end position="118"/>
    </location>
</feature>